<protein>
    <submittedName>
        <fullName evidence="2">Putative membrane protein</fullName>
    </submittedName>
</protein>
<evidence type="ECO:0000313" key="2">
    <source>
        <dbReference type="EMBL" id="KXT29097.1"/>
    </source>
</evidence>
<dbReference type="AlphaFoldDB" id="A0A139JQ45"/>
<keyword evidence="1" id="KW-1133">Transmembrane helix</keyword>
<keyword evidence="1" id="KW-0472">Membrane</keyword>
<evidence type="ECO:0000313" key="3">
    <source>
        <dbReference type="Proteomes" id="UP000070069"/>
    </source>
</evidence>
<feature type="transmembrane region" description="Helical" evidence="1">
    <location>
        <begin position="51"/>
        <end position="71"/>
    </location>
</feature>
<organism evidence="2 3">
    <name type="scientific">Candidatus Phytoplasma oryzae</name>
    <dbReference type="NCBI Taxonomy" id="203274"/>
    <lineage>
        <taxon>Bacteria</taxon>
        <taxon>Bacillati</taxon>
        <taxon>Mycoplasmatota</taxon>
        <taxon>Mollicutes</taxon>
        <taxon>Acholeplasmatales</taxon>
        <taxon>Acholeplasmataceae</taxon>
        <taxon>Candidatus Phytoplasma</taxon>
        <taxon>16SrXI (Rice yellow dwarf group)</taxon>
    </lineage>
</organism>
<accession>A0A139JQ45</accession>
<proteinExistence type="predicted"/>
<reference evidence="2 3" key="1">
    <citation type="submission" date="2016-02" db="EMBL/GenBank/DDBJ databases">
        <title>A draft genome sequence of Candidatus Phytoplasma oryzae strain Mbita1, the causative agent of Napier Grass stunt disease in Kenya.</title>
        <authorList>
            <person name="Fischer A."/>
            <person name="Santa-Cruz I."/>
            <person name="Wambua L."/>
            <person name="Olds C."/>
            <person name="Midega C."/>
            <person name="Dickinson M."/>
            <person name="Kawicha P."/>
            <person name="Khan Z."/>
            <person name="Masiga D."/>
            <person name="Jores J."/>
            <person name="Bernd S."/>
        </authorList>
    </citation>
    <scope>NUCLEOTIDE SEQUENCE [LARGE SCALE GENOMIC DNA]</scope>
    <source>
        <strain evidence="2">Mbita1</strain>
    </source>
</reference>
<feature type="transmembrane region" description="Helical" evidence="1">
    <location>
        <begin position="12"/>
        <end position="39"/>
    </location>
</feature>
<comment type="caution">
    <text evidence="2">The sequence shown here is derived from an EMBL/GenBank/DDBJ whole genome shotgun (WGS) entry which is preliminary data.</text>
</comment>
<dbReference type="PATRIC" id="fig|203274.3.peg.192"/>
<gene>
    <name evidence="2" type="ORF">AXA84_0396</name>
</gene>
<keyword evidence="1" id="KW-0812">Transmembrane</keyword>
<sequence length="114" mass="14150">MEKEKNLSFFKTLTFFKILTFFITTIWCFFSFFCFYYSIKSFFDDIDKYTVNILFHFLILFIIIFSSPYIFKFFFKHCISKLKLKKLKSVYFRTVFFYILCGILYLIYLQINQK</sequence>
<evidence type="ECO:0000256" key="1">
    <source>
        <dbReference type="SAM" id="Phobius"/>
    </source>
</evidence>
<dbReference type="Proteomes" id="UP000070069">
    <property type="component" value="Unassembled WGS sequence"/>
</dbReference>
<feature type="transmembrane region" description="Helical" evidence="1">
    <location>
        <begin position="91"/>
        <end position="111"/>
    </location>
</feature>
<name>A0A139JQ45_9MOLU</name>
<dbReference type="EMBL" id="LTBM01000016">
    <property type="protein sequence ID" value="KXT29097.1"/>
    <property type="molecule type" value="Genomic_DNA"/>
</dbReference>